<evidence type="ECO:0000256" key="4">
    <source>
        <dbReference type="ARBA" id="ARBA00022989"/>
    </source>
</evidence>
<accession>A0A2P2GT75</accession>
<comment type="subcellular location">
    <subcellularLocation>
        <location evidence="1">Cell membrane</location>
        <topology evidence="1">Multi-pass membrane protein</topology>
    </subcellularLocation>
</comment>
<feature type="transmembrane region" description="Helical" evidence="7">
    <location>
        <begin position="810"/>
        <end position="831"/>
    </location>
</feature>
<comment type="caution">
    <text evidence="9">The sequence shown here is derived from an EMBL/GenBank/DDBJ whole genome shotgun (WGS) entry which is preliminary data.</text>
</comment>
<feature type="transmembrane region" description="Helical" evidence="7">
    <location>
        <begin position="768"/>
        <end position="790"/>
    </location>
</feature>
<feature type="domain" description="ABC3 transporter permease C-terminal" evidence="8">
    <location>
        <begin position="718"/>
        <end position="839"/>
    </location>
</feature>
<evidence type="ECO:0000313" key="10">
    <source>
        <dbReference type="Proteomes" id="UP000265325"/>
    </source>
</evidence>
<feature type="transmembrane region" description="Helical" evidence="7">
    <location>
        <begin position="257"/>
        <end position="280"/>
    </location>
</feature>
<evidence type="ECO:0000256" key="5">
    <source>
        <dbReference type="ARBA" id="ARBA00023136"/>
    </source>
</evidence>
<evidence type="ECO:0000256" key="7">
    <source>
        <dbReference type="SAM" id="Phobius"/>
    </source>
</evidence>
<dbReference type="RefSeq" id="WP_046906572.1">
    <property type="nucleotide sequence ID" value="NZ_BAAAXG010000026.1"/>
</dbReference>
<dbReference type="PANTHER" id="PTHR30572:SF4">
    <property type="entry name" value="ABC TRANSPORTER PERMEASE YTRF"/>
    <property type="match status" value="1"/>
</dbReference>
<feature type="domain" description="ABC3 transporter permease C-terminal" evidence="8">
    <location>
        <begin position="267"/>
        <end position="379"/>
    </location>
</feature>
<feature type="transmembrane region" description="Helical" evidence="7">
    <location>
        <begin position="412"/>
        <end position="430"/>
    </location>
</feature>
<feature type="transmembrane region" description="Helical" evidence="7">
    <location>
        <begin position="712"/>
        <end position="739"/>
    </location>
</feature>
<evidence type="ECO:0000256" key="1">
    <source>
        <dbReference type="ARBA" id="ARBA00004651"/>
    </source>
</evidence>
<comment type="similarity">
    <text evidence="6">Belongs to the ABC-4 integral membrane protein family.</text>
</comment>
<evidence type="ECO:0000256" key="2">
    <source>
        <dbReference type="ARBA" id="ARBA00022475"/>
    </source>
</evidence>
<evidence type="ECO:0000259" key="8">
    <source>
        <dbReference type="Pfam" id="PF02687"/>
    </source>
</evidence>
<feature type="transmembrane region" description="Helical" evidence="7">
    <location>
        <begin position="317"/>
        <end position="340"/>
    </location>
</feature>
<feature type="transmembrane region" description="Helical" evidence="7">
    <location>
        <begin position="436"/>
        <end position="455"/>
    </location>
</feature>
<dbReference type="AlphaFoldDB" id="A0A2P2GT75"/>
<feature type="transmembrane region" description="Helical" evidence="7">
    <location>
        <begin position="360"/>
        <end position="377"/>
    </location>
</feature>
<gene>
    <name evidence="9" type="ORF">VO63_06340</name>
</gene>
<evidence type="ECO:0000256" key="6">
    <source>
        <dbReference type="ARBA" id="ARBA00038076"/>
    </source>
</evidence>
<dbReference type="GO" id="GO:0022857">
    <property type="term" value="F:transmembrane transporter activity"/>
    <property type="evidence" value="ECO:0007669"/>
    <property type="project" value="TreeGrafter"/>
</dbReference>
<dbReference type="Proteomes" id="UP000265325">
    <property type="component" value="Unassembled WGS sequence"/>
</dbReference>
<keyword evidence="4 7" id="KW-1133">Transmembrane helix</keyword>
<dbReference type="PANTHER" id="PTHR30572">
    <property type="entry name" value="MEMBRANE COMPONENT OF TRANSPORTER-RELATED"/>
    <property type="match status" value="1"/>
</dbReference>
<sequence length="848" mass="85931">MSPSPSRSSSLLGFTVKDFRAQLRQLVLTGAAVAVGVAFLVLSVGGAGALVQSYEQSAAADVGDAAVQVAGRDGAPLPAGSAARAARLPQVGGVAERLTGHANVLTPAGRPLDDRALVTSVAADPALRWQRLDGGRWPERAGEIALDRDSAARVGAAVGDTVRLTRAAGGTAEVRLTGLLDTSASQALGSQPAIGVPYAQTATYATGLRATHLDLALRPGADALAVAKEVKKELGGGVTARTHAGAVEEAKQSGRTMYAVVLTAALSFVLIAMTVARMVVTNTFSVVLAQRARQLALLRCIGTDRDQVRRIIRRQGLMLGVLASAGGLAAGAGACALGTALLNGLADLGPVEVSLMPGRWTFVLGGLFGVLLTLWAVRKPARAASAVPPVAALAASGAAKLPEPGSRALRELVSLLLLVAGTGLLALGAFGGSPLMLLAVTLGAILTFFAVLRYARYVLPPFVALIGLALRRPFGTVGRLSVQQLRANAGRTSAAASAMLVGVTVAVSAVTAIGVTKGGLEEMLASRMPAVFTLDSDRDRVPADALTALRAESGLRVTPVRTAVLTVDGSRTVVATADPAALNPDAEGVAAARALKDGQALALGARDGSLTVKGGAASAAGTRLTVVDAGAGSMLPVALFPEATVYVDGATFERLAPGSAAHLATVLVNPADGTGHTEARAALDRALAAHPDIRVADTGSDAVTVRSMLDRMMLVVTVLLGFSMAIAALGVAATLMLTVEERTREFGMLRAIGLAGDQLRRMLTLESVLLALSGALAGTVLGLVYGSLAARSVTGDQVSAPQVLASSGGTVLTVLGILAATVLTGVAASVLPARRVRRMVVVEALREA</sequence>
<keyword evidence="10" id="KW-1185">Reference proteome</keyword>
<dbReference type="InterPro" id="IPR050250">
    <property type="entry name" value="Macrolide_Exporter_MacB"/>
</dbReference>
<keyword evidence="3 7" id="KW-0812">Transmembrane</keyword>
<feature type="transmembrane region" description="Helical" evidence="7">
    <location>
        <begin position="494"/>
        <end position="515"/>
    </location>
</feature>
<dbReference type="GO" id="GO:0005886">
    <property type="term" value="C:plasma membrane"/>
    <property type="evidence" value="ECO:0007669"/>
    <property type="project" value="UniProtKB-SubCell"/>
</dbReference>
<evidence type="ECO:0000313" key="9">
    <source>
        <dbReference type="EMBL" id="KKZ74697.1"/>
    </source>
</evidence>
<dbReference type="Pfam" id="PF02687">
    <property type="entry name" value="FtsX"/>
    <property type="match status" value="2"/>
</dbReference>
<dbReference type="OrthoDB" id="9780560at2"/>
<organism evidence="9 10">
    <name type="scientific">Streptomyces showdoensis</name>
    <dbReference type="NCBI Taxonomy" id="68268"/>
    <lineage>
        <taxon>Bacteria</taxon>
        <taxon>Bacillati</taxon>
        <taxon>Actinomycetota</taxon>
        <taxon>Actinomycetes</taxon>
        <taxon>Kitasatosporales</taxon>
        <taxon>Streptomycetaceae</taxon>
        <taxon>Streptomyces</taxon>
    </lineage>
</organism>
<dbReference type="EMBL" id="LAQS01000007">
    <property type="protein sequence ID" value="KKZ74697.1"/>
    <property type="molecule type" value="Genomic_DNA"/>
</dbReference>
<keyword evidence="2" id="KW-1003">Cell membrane</keyword>
<evidence type="ECO:0000256" key="3">
    <source>
        <dbReference type="ARBA" id="ARBA00022692"/>
    </source>
</evidence>
<keyword evidence="5 7" id="KW-0472">Membrane</keyword>
<proteinExistence type="inferred from homology"/>
<feature type="transmembrane region" description="Helical" evidence="7">
    <location>
        <begin position="26"/>
        <end position="51"/>
    </location>
</feature>
<dbReference type="InterPro" id="IPR003838">
    <property type="entry name" value="ABC3_permease_C"/>
</dbReference>
<name>A0A2P2GT75_STREW</name>
<protein>
    <recommendedName>
        <fullName evidence="8">ABC3 transporter permease C-terminal domain-containing protein</fullName>
    </recommendedName>
</protein>
<reference evidence="9 10" key="1">
    <citation type="submission" date="2015-05" db="EMBL/GenBank/DDBJ databases">
        <title>Draft Genome assembly of Streptomyces showdoensis.</title>
        <authorList>
            <person name="Thapa K.K."/>
            <person name="Metsa-Ketela M."/>
        </authorList>
    </citation>
    <scope>NUCLEOTIDE SEQUENCE [LARGE SCALE GENOMIC DNA]</scope>
    <source>
        <strain evidence="9 10">ATCC 15227</strain>
    </source>
</reference>